<dbReference type="STRING" id="9305.ENSSHAP00000013709"/>
<evidence type="ECO:0000256" key="13">
    <source>
        <dbReference type="ARBA" id="ARBA00047057"/>
    </source>
</evidence>
<comment type="similarity">
    <text evidence="1 14">Belongs to the ZP domain family. ZPC subfamily.</text>
</comment>
<comment type="PTM">
    <text evidence="14">Proteolytically cleaved before the transmembrane segment to yield the secreted ectodomain incorporated in the zona pellucida.</text>
</comment>
<keyword evidence="17" id="KW-1185">Reference proteome</keyword>
<keyword evidence="12" id="KW-0325">Glycoprotein</keyword>
<evidence type="ECO:0000256" key="2">
    <source>
        <dbReference type="ARBA" id="ARBA00017980"/>
    </source>
</evidence>
<dbReference type="GO" id="GO:0035803">
    <property type="term" value="P:egg coat formation"/>
    <property type="evidence" value="ECO:0007669"/>
    <property type="project" value="UniProtKB-UniRule"/>
</dbReference>
<dbReference type="eggNOG" id="ENOG502QSZF">
    <property type="taxonomic scope" value="Eukaryota"/>
</dbReference>
<keyword evidence="7 14" id="KW-0812">Transmembrane</keyword>
<keyword evidence="11 14" id="KW-1015">Disulfide bond</keyword>
<dbReference type="InterPro" id="IPR048290">
    <property type="entry name" value="ZP_chr"/>
</dbReference>
<protein>
    <recommendedName>
        <fullName evidence="2 14">Zona pellucida sperm-binding protein 3</fullName>
    </recommendedName>
</protein>
<evidence type="ECO:0000313" key="17">
    <source>
        <dbReference type="Proteomes" id="UP000007648"/>
    </source>
</evidence>
<dbReference type="InterPro" id="IPR001507">
    <property type="entry name" value="ZP_dom"/>
</dbReference>
<comment type="domain">
    <text evidence="14">The ZP domain is involved in the polymerization of the ZP proteins to form the zona pellucida.</text>
</comment>
<keyword evidence="4 14" id="KW-0964">Secreted</keyword>
<dbReference type="GO" id="GO:0035804">
    <property type="term" value="F:structural constituent of egg coat"/>
    <property type="evidence" value="ECO:0007669"/>
    <property type="project" value="UniProtKB-UniRule"/>
</dbReference>
<evidence type="ECO:0000256" key="4">
    <source>
        <dbReference type="ARBA" id="ARBA00022525"/>
    </source>
</evidence>
<dbReference type="PANTHER" id="PTHR11576">
    <property type="entry name" value="ZONA PELLUCIDA SPERM-BINDING PROTEIN 3"/>
    <property type="match status" value="1"/>
</dbReference>
<evidence type="ECO:0000256" key="14">
    <source>
        <dbReference type="RuleBase" id="RU367066"/>
    </source>
</evidence>
<dbReference type="KEGG" id="shr:100931937"/>
<evidence type="ECO:0000256" key="3">
    <source>
        <dbReference type="ARBA" id="ARBA00022475"/>
    </source>
</evidence>
<reference evidence="16 17" key="1">
    <citation type="journal article" date="2011" name="Proc. Natl. Acad. Sci. U.S.A.">
        <title>Genetic diversity and population structure of the endangered marsupial Sarcophilus harrisii (Tasmanian devil).</title>
        <authorList>
            <person name="Miller W."/>
            <person name="Hayes V.M."/>
            <person name="Ratan A."/>
            <person name="Petersen D.C."/>
            <person name="Wittekindt N.E."/>
            <person name="Miller J."/>
            <person name="Walenz B."/>
            <person name="Knight J."/>
            <person name="Qi J."/>
            <person name="Zhao F."/>
            <person name="Wang Q."/>
            <person name="Bedoya-Reina O.C."/>
            <person name="Katiyar N."/>
            <person name="Tomsho L.P."/>
            <person name="Kasson L.M."/>
            <person name="Hardie R.A."/>
            <person name="Woodbridge P."/>
            <person name="Tindall E.A."/>
            <person name="Bertelsen M.F."/>
            <person name="Dixon D."/>
            <person name="Pyecroft S."/>
            <person name="Helgen K.M."/>
            <person name="Lesk A.M."/>
            <person name="Pringle T.H."/>
            <person name="Patterson N."/>
            <person name="Zhang Y."/>
            <person name="Kreiss A."/>
            <person name="Woods G.M."/>
            <person name="Jones M.E."/>
            <person name="Schuster S.C."/>
        </authorList>
    </citation>
    <scope>NUCLEOTIDE SEQUENCE [LARGE SCALE GENOMIC DNA]</scope>
</reference>
<dbReference type="Gene3D" id="2.60.40.4100">
    <property type="entry name" value="Zona pellucida, ZP-C domain"/>
    <property type="match status" value="1"/>
</dbReference>
<accession>G3WE54</accession>
<dbReference type="AlphaFoldDB" id="G3WE54"/>
<feature type="domain" description="ZP" evidence="15">
    <location>
        <begin position="50"/>
        <end position="312"/>
    </location>
</feature>
<evidence type="ECO:0000256" key="7">
    <source>
        <dbReference type="ARBA" id="ARBA00022692"/>
    </source>
</evidence>
<dbReference type="GeneTree" id="ENSGT01030000234567"/>
<dbReference type="PANTHER" id="PTHR11576:SF2">
    <property type="entry name" value="ZONA PELLUCIDA SPERM-BINDING PROTEIN 3"/>
    <property type="match status" value="1"/>
</dbReference>
<dbReference type="SMART" id="SM00241">
    <property type="entry name" value="ZP"/>
    <property type="match status" value="1"/>
</dbReference>
<reference evidence="16" key="2">
    <citation type="submission" date="2025-08" db="UniProtKB">
        <authorList>
            <consortium name="Ensembl"/>
        </authorList>
    </citation>
    <scope>IDENTIFICATION</scope>
</reference>
<evidence type="ECO:0000259" key="15">
    <source>
        <dbReference type="PROSITE" id="PS51034"/>
    </source>
</evidence>
<evidence type="ECO:0000313" key="16">
    <source>
        <dbReference type="Ensembl" id="ENSSHAP00000013709.2"/>
    </source>
</evidence>
<dbReference type="GO" id="GO:0005886">
    <property type="term" value="C:plasma membrane"/>
    <property type="evidence" value="ECO:0007669"/>
    <property type="project" value="UniProtKB-SubCell"/>
</dbReference>
<dbReference type="OrthoDB" id="8880842at2759"/>
<dbReference type="Gene3D" id="2.60.40.3210">
    <property type="entry name" value="Zona pellucida, ZP-N domain"/>
    <property type="match status" value="1"/>
</dbReference>
<dbReference type="Pfam" id="PF00100">
    <property type="entry name" value="Zona_pellucida"/>
    <property type="match status" value="1"/>
</dbReference>
<keyword evidence="10 14" id="KW-0472">Membrane</keyword>
<dbReference type="GO" id="GO:2000344">
    <property type="term" value="P:positive regulation of acrosome reaction"/>
    <property type="evidence" value="ECO:0007669"/>
    <property type="project" value="UniProtKB-UniRule"/>
</dbReference>
<evidence type="ECO:0000256" key="1">
    <source>
        <dbReference type="ARBA" id="ARBA00006735"/>
    </source>
</evidence>
<dbReference type="FunCoup" id="G3WE54">
    <property type="interactions" value="273"/>
</dbReference>
<gene>
    <name evidence="16" type="primary">ZP3</name>
</gene>
<dbReference type="InterPro" id="IPR042235">
    <property type="entry name" value="ZP-C_dom"/>
</dbReference>
<proteinExistence type="inferred from homology"/>
<dbReference type="HOGENOM" id="CLU_047091_1_1_1"/>
<keyword evidence="3 14" id="KW-1003">Cell membrane</keyword>
<organism evidence="16 17">
    <name type="scientific">Sarcophilus harrisii</name>
    <name type="common">Tasmanian devil</name>
    <name type="synonym">Sarcophilus laniarius</name>
    <dbReference type="NCBI Taxonomy" id="9305"/>
    <lineage>
        <taxon>Eukaryota</taxon>
        <taxon>Metazoa</taxon>
        <taxon>Chordata</taxon>
        <taxon>Craniata</taxon>
        <taxon>Vertebrata</taxon>
        <taxon>Euteleostomi</taxon>
        <taxon>Mammalia</taxon>
        <taxon>Metatheria</taxon>
        <taxon>Dasyuromorphia</taxon>
        <taxon>Dasyuridae</taxon>
        <taxon>Sarcophilus</taxon>
    </lineage>
</organism>
<dbReference type="Proteomes" id="UP000007648">
    <property type="component" value="Unassembled WGS sequence"/>
</dbReference>
<dbReference type="InterPro" id="IPR055355">
    <property type="entry name" value="ZP-C"/>
</dbReference>
<dbReference type="FunFam" id="2.60.40.4100:FF:000002">
    <property type="entry name" value="Zona pellucida sperm-binding protein 3"/>
    <property type="match status" value="1"/>
</dbReference>
<comment type="subcellular location">
    <subcellularLocation>
        <location evidence="14">Zona pellucida</location>
    </subcellularLocation>
    <subcellularLocation>
        <location evidence="14">Cell membrane</location>
        <topology evidence="14">Single-pass type I membrane protein</topology>
    </subcellularLocation>
</comment>
<dbReference type="GO" id="GO:0035805">
    <property type="term" value="C:egg coat"/>
    <property type="evidence" value="ECO:0007669"/>
    <property type="project" value="UniProtKB-SubCell"/>
</dbReference>
<keyword evidence="5 14" id="KW-0272">Extracellular matrix</keyword>
<keyword evidence="9 14" id="KW-1133">Transmembrane helix</keyword>
<keyword evidence="8 14" id="KW-0732">Signal</keyword>
<comment type="subunit">
    <text evidence="13">Polymers of ZP2 and ZP3 organized into long filaments cross-linked by ZP1 homodimers. Interacts with ZP1 and ZP2.</text>
</comment>
<evidence type="ECO:0000256" key="5">
    <source>
        <dbReference type="ARBA" id="ARBA00022530"/>
    </source>
</evidence>
<dbReference type="PROSITE" id="PS51034">
    <property type="entry name" value="ZP_2"/>
    <property type="match status" value="1"/>
</dbReference>
<reference evidence="16" key="3">
    <citation type="submission" date="2025-09" db="UniProtKB">
        <authorList>
            <consortium name="Ensembl"/>
        </authorList>
    </citation>
    <scope>IDENTIFICATION</scope>
</reference>
<evidence type="ECO:0000256" key="6">
    <source>
        <dbReference type="ARBA" id="ARBA00022685"/>
    </source>
</evidence>
<dbReference type="GeneID" id="100931937"/>
<keyword evidence="6 14" id="KW-0165">Cleavage on pair of basic residues</keyword>
<dbReference type="InterPro" id="IPR055356">
    <property type="entry name" value="ZP-N"/>
</dbReference>
<evidence type="ECO:0000256" key="11">
    <source>
        <dbReference type="ARBA" id="ARBA00023157"/>
    </source>
</evidence>
<evidence type="ECO:0000256" key="10">
    <source>
        <dbReference type="ARBA" id="ARBA00023136"/>
    </source>
</evidence>
<dbReference type="CTD" id="7784"/>
<dbReference type="FunFam" id="2.60.40.3210:FF:000001">
    <property type="entry name" value="Zona pellucida sperm-binding protein 3"/>
    <property type="match status" value="1"/>
</dbReference>
<feature type="transmembrane region" description="Helical" evidence="14">
    <location>
        <begin position="392"/>
        <end position="417"/>
    </location>
</feature>
<dbReference type="Pfam" id="PF23344">
    <property type="entry name" value="ZP-N"/>
    <property type="match status" value="1"/>
</dbReference>
<dbReference type="GO" id="GO:0007339">
    <property type="term" value="P:binding of sperm to zona pellucida"/>
    <property type="evidence" value="ECO:0007669"/>
    <property type="project" value="UniProtKB-UniRule"/>
</dbReference>
<dbReference type="RefSeq" id="XP_012405401.2">
    <property type="nucleotide sequence ID" value="XM_012549947.3"/>
</dbReference>
<dbReference type="InParanoid" id="G3WE54"/>
<dbReference type="Ensembl" id="ENSSHAT00000013822.2">
    <property type="protein sequence ID" value="ENSSHAP00000013709.2"/>
    <property type="gene ID" value="ENSSHAG00000011721.2"/>
</dbReference>
<comment type="function">
    <text evidence="14">Component of the zona pellucida, an extracellular matrix surrounding oocytes which mediates sperm binding, induction of the acrosome reaction and prevents post-fertilization polyspermy. The zona pellucida is composed of 3 to 4 glycoproteins, ZP1, ZP2, ZP3, and ZP4. ZP3 is essential for sperm binding and zona matrix formation.</text>
</comment>
<dbReference type="GO" id="GO:0032190">
    <property type="term" value="F:acrosin binding"/>
    <property type="evidence" value="ECO:0007669"/>
    <property type="project" value="TreeGrafter"/>
</dbReference>
<sequence length="425" mass="46957">MAGGVCLQPFLGRVRTPASSSFLPSLLLGFLMLPGISWQVPHPPWFVQVQCLESHMVVSVKRDLFGTGKLVKATDLSLGPGGCKPAAVQEDAQVVTFEAGLYECGSAIQVTPDGLIYRTSLFYRPHPIGNFTILRTNRAEVPIECYYPRWGNVSSRAVQPTWVPFRSTIASEKKLNFSLHLMNDDWTAESNSAKFRLGDVAHLQAEVHTGGHVALKLFVDSCVATPSPDKNSEPRYRIIDYHGCLVDGLSESSSAFRAPRPKPDILQFTMDVFHFVQDSRKLIYITCHLRVTVADQAPDQINKACSFNKSTNSWFPVEGSPEICKCCNTKNCENPNGSRGLLPISTKPWKRMASLHQQQAREADLTVGPVFLAMNVSRHTPWEPNPDFVEKYAALGLGLSLIAVSVFTLVIMALVLLCRKHNSAS</sequence>
<dbReference type="PRINTS" id="PR00023">
    <property type="entry name" value="ZPELLUCIDA"/>
</dbReference>
<name>G3WE54_SARHA</name>
<evidence type="ECO:0000256" key="8">
    <source>
        <dbReference type="ARBA" id="ARBA00022729"/>
    </source>
</evidence>
<evidence type="ECO:0000256" key="9">
    <source>
        <dbReference type="ARBA" id="ARBA00022989"/>
    </source>
</evidence>
<evidence type="ECO:0000256" key="12">
    <source>
        <dbReference type="ARBA" id="ARBA00023180"/>
    </source>
</evidence>